<evidence type="ECO:0000256" key="2">
    <source>
        <dbReference type="ARBA" id="ARBA00008156"/>
    </source>
</evidence>
<dbReference type="SMART" id="SM00564">
    <property type="entry name" value="PQQ"/>
    <property type="match status" value="4"/>
</dbReference>
<dbReference type="SUPFAM" id="SSF50998">
    <property type="entry name" value="Quinoprotein alcohol dehydrogenase-like"/>
    <property type="match status" value="1"/>
</dbReference>
<dbReference type="PANTHER" id="PTHR32303:SF4">
    <property type="entry name" value="QUINOPROTEIN GLUCOSE DEHYDROGENASE"/>
    <property type="match status" value="1"/>
</dbReference>
<dbReference type="Gene3D" id="2.140.10.10">
    <property type="entry name" value="Quinoprotein alcohol dehydrogenase-like superfamily"/>
    <property type="match status" value="1"/>
</dbReference>
<dbReference type="Proteomes" id="UP000529637">
    <property type="component" value="Unassembled WGS sequence"/>
</dbReference>
<dbReference type="InterPro" id="IPR018391">
    <property type="entry name" value="PQQ_b-propeller_rpt"/>
</dbReference>
<evidence type="ECO:0000256" key="5">
    <source>
        <dbReference type="SAM" id="SignalP"/>
    </source>
</evidence>
<evidence type="ECO:0000313" key="8">
    <source>
        <dbReference type="Proteomes" id="UP000529637"/>
    </source>
</evidence>
<protein>
    <submittedName>
        <fullName evidence="7">Pyrroloquinoline quinone-dependent dehydrogenase</fullName>
    </submittedName>
</protein>
<dbReference type="InterPro" id="IPR002372">
    <property type="entry name" value="PQQ_rpt_dom"/>
</dbReference>
<dbReference type="AlphaFoldDB" id="A0A7Y6TVB9"/>
<comment type="caution">
    <text evidence="7">The sequence shown here is derived from an EMBL/GenBank/DDBJ whole genome shotgun (WGS) entry which is preliminary data.</text>
</comment>
<dbReference type="EMBL" id="JABWMJ010000001">
    <property type="protein sequence ID" value="NUZ04772.1"/>
    <property type="molecule type" value="Genomic_DNA"/>
</dbReference>
<dbReference type="GO" id="GO:0016020">
    <property type="term" value="C:membrane"/>
    <property type="evidence" value="ECO:0007669"/>
    <property type="project" value="InterPro"/>
</dbReference>
<keyword evidence="3" id="KW-0560">Oxidoreductase</keyword>
<sequence length="686" mass="72762">MPRLPLLAALVATSIGAAPAPGAETGWPAYGGTDEGRRWSDADQITPANVDGLRRQWLYRTGDAARRDPALMRRVKFQATPILTERHLVFCSAFNEVIALDPASGAERWRFDPRVATDRRPANRYNCRGVAQWRDARAPTDAACATRIFSATVDARLIALDAATGRPCAGFGDAGTVRIDTGRLDWPGEFQVSSAPIVSRDVVVVGSAIDDNRRADAPSGAVRGFDARSGRLLWTWDPIERGAKPATSPGAANVWAPMSADAVRGLVFLPTSSPSPDFYGAERPGDNRHADSVVALHVETGRLAWAFQIVRHDLWDYDVPAQPTLATLAIDGARRDVVIQATKQGFVFVLDRETGRPLFPVEERPVPQGGAPGEHVAPTQVFPADLPALVPSRLAAGDAWGFTPYDQGACARAIGALRNEGLYTPPSERGTLVFPFTGGGVNWGGIAVSPAGVIYANTSRMAHRIRLIPRADFAAVKAAHPNSEVSAQAGTAYGMQRDVLLSPFGAPCNPPPWGALAALDLGARRIVWQSTLGTGEEILPLGLALRSGTPNLGGPLATAGGLVFIGAAMDRYLRAFDAASGAELWRGRLPAPGMATPMTYRWNDRQYVVIAAGGHGQVGTATSDALVAFALPAPGEPARSLVDRTFDQPGGRFVAGALVTVGLLAPGLAAGLGWRARRRARAARPR</sequence>
<dbReference type="GO" id="GO:0008876">
    <property type="term" value="F:quinoprotein glucose dehydrogenase activity"/>
    <property type="evidence" value="ECO:0007669"/>
    <property type="project" value="TreeGrafter"/>
</dbReference>
<feature type="chain" id="PRO_5030570715" evidence="5">
    <location>
        <begin position="18"/>
        <end position="686"/>
    </location>
</feature>
<organism evidence="7 8">
    <name type="scientific">Piscinibacter koreensis</name>
    <dbReference type="NCBI Taxonomy" id="2742824"/>
    <lineage>
        <taxon>Bacteria</taxon>
        <taxon>Pseudomonadati</taxon>
        <taxon>Pseudomonadota</taxon>
        <taxon>Betaproteobacteria</taxon>
        <taxon>Burkholderiales</taxon>
        <taxon>Sphaerotilaceae</taxon>
        <taxon>Piscinibacter</taxon>
    </lineage>
</organism>
<evidence type="ECO:0000256" key="3">
    <source>
        <dbReference type="ARBA" id="ARBA00023002"/>
    </source>
</evidence>
<evidence type="ECO:0000259" key="6">
    <source>
        <dbReference type="Pfam" id="PF01011"/>
    </source>
</evidence>
<name>A0A7Y6TVB9_9BURK</name>
<dbReference type="PANTHER" id="PTHR32303">
    <property type="entry name" value="QUINOPROTEIN ALCOHOL DEHYDROGENASE (CYTOCHROME C)"/>
    <property type="match status" value="1"/>
</dbReference>
<feature type="transmembrane region" description="Helical" evidence="4">
    <location>
        <begin position="653"/>
        <end position="674"/>
    </location>
</feature>
<dbReference type="Pfam" id="PF01011">
    <property type="entry name" value="PQQ"/>
    <property type="match status" value="1"/>
</dbReference>
<feature type="signal peptide" evidence="5">
    <location>
        <begin position="1"/>
        <end position="17"/>
    </location>
</feature>
<dbReference type="GO" id="GO:0048038">
    <property type="term" value="F:quinone binding"/>
    <property type="evidence" value="ECO:0007669"/>
    <property type="project" value="InterPro"/>
</dbReference>
<keyword evidence="4" id="KW-0812">Transmembrane</keyword>
<evidence type="ECO:0000256" key="1">
    <source>
        <dbReference type="ARBA" id="ARBA00001931"/>
    </source>
</evidence>
<keyword evidence="5" id="KW-0732">Signal</keyword>
<feature type="domain" description="Pyrrolo-quinoline quinone repeat" evidence="6">
    <location>
        <begin position="27"/>
        <end position="608"/>
    </location>
</feature>
<keyword evidence="4" id="KW-1133">Transmembrane helix</keyword>
<reference evidence="7 8" key="1">
    <citation type="submission" date="2020-06" db="EMBL/GenBank/DDBJ databases">
        <title>Schlegella sp. ID0723 isolated from air conditioner.</title>
        <authorList>
            <person name="Kim D.Y."/>
            <person name="Kim D.-U."/>
        </authorList>
    </citation>
    <scope>NUCLEOTIDE SEQUENCE [LARGE SCALE GENOMIC DNA]</scope>
    <source>
        <strain evidence="7 8">ID0723</strain>
    </source>
</reference>
<dbReference type="InterPro" id="IPR017511">
    <property type="entry name" value="PQQ_mDH"/>
</dbReference>
<dbReference type="RefSeq" id="WP_176065972.1">
    <property type="nucleotide sequence ID" value="NZ_JABWMJ010000001.1"/>
</dbReference>
<comment type="cofactor">
    <cofactor evidence="1">
        <name>pyrroloquinoline quinone</name>
        <dbReference type="ChEBI" id="CHEBI:58442"/>
    </cofactor>
</comment>
<proteinExistence type="inferred from homology"/>
<keyword evidence="4" id="KW-0472">Membrane</keyword>
<keyword evidence="8" id="KW-1185">Reference proteome</keyword>
<dbReference type="CDD" id="cd10280">
    <property type="entry name" value="PQQ_mGDH"/>
    <property type="match status" value="1"/>
</dbReference>
<comment type="similarity">
    <text evidence="2">Belongs to the bacterial PQQ dehydrogenase family.</text>
</comment>
<evidence type="ECO:0000313" key="7">
    <source>
        <dbReference type="EMBL" id="NUZ04772.1"/>
    </source>
</evidence>
<gene>
    <name evidence="7" type="ORF">HQN59_03265</name>
</gene>
<dbReference type="InterPro" id="IPR011047">
    <property type="entry name" value="Quinoprotein_ADH-like_sf"/>
</dbReference>
<evidence type="ECO:0000256" key="4">
    <source>
        <dbReference type="SAM" id="Phobius"/>
    </source>
</evidence>
<accession>A0A7Y6TVB9</accession>